<dbReference type="STRING" id="930146.SAMN05192533_101368"/>
<name>A0A1H7WD33_9BACI</name>
<dbReference type="RefSeq" id="WP_090740586.1">
    <property type="nucleotide sequence ID" value="NZ_FOBW01000001.1"/>
</dbReference>
<gene>
    <name evidence="1" type="ORF">SAMN05192533_101368</name>
</gene>
<reference evidence="2" key="1">
    <citation type="submission" date="2016-10" db="EMBL/GenBank/DDBJ databases">
        <authorList>
            <person name="Varghese N."/>
            <person name="Submissions S."/>
        </authorList>
    </citation>
    <scope>NUCLEOTIDE SEQUENCE [LARGE SCALE GENOMIC DNA]</scope>
    <source>
        <strain evidence="2">B48,IBRC-M 10115,DSM 25386,CECT 8001</strain>
    </source>
</reference>
<dbReference type="AlphaFoldDB" id="A0A1H7WD33"/>
<proteinExistence type="predicted"/>
<protein>
    <recommendedName>
        <fullName evidence="3">Asp23 family, cell envelope-related function</fullName>
    </recommendedName>
</protein>
<evidence type="ECO:0000313" key="2">
    <source>
        <dbReference type="Proteomes" id="UP000198553"/>
    </source>
</evidence>
<dbReference type="Proteomes" id="UP000198553">
    <property type="component" value="Unassembled WGS sequence"/>
</dbReference>
<keyword evidence="2" id="KW-1185">Reference proteome</keyword>
<dbReference type="OrthoDB" id="5429664at2"/>
<accession>A0A1H7WD33</accession>
<evidence type="ECO:0008006" key="3">
    <source>
        <dbReference type="Google" id="ProtNLM"/>
    </source>
</evidence>
<dbReference type="EMBL" id="FOBW01000001">
    <property type="protein sequence ID" value="SEM19421.1"/>
    <property type="molecule type" value="Genomic_DNA"/>
</dbReference>
<sequence>MKVFALVGKSGTGKSTSILQYCYENRIPAFIDDGLLIVNGKRSAGTSAKYENNYIRAIKRATFHFDDHRLEVINEIQRLPIKHLLIVGTSIKMVDQIASRLDLGNVDKYIDVTEVRSSQEIKMALFVRKTQERHVIPIPYIQIEANRFKKLMKKGKKIFSKHQTYIGENTIIQPNFTKGTISIDENVMKDIISYTCREIARVGKAKNIRYYFDPSPRLSLQVDFICSMNQNIVNLIEEVQAKIAETILSILEIELVSIDVTITNLKFEKIESFT</sequence>
<organism evidence="1 2">
    <name type="scientific">Mesobacillus persicus</name>
    <dbReference type="NCBI Taxonomy" id="930146"/>
    <lineage>
        <taxon>Bacteria</taxon>
        <taxon>Bacillati</taxon>
        <taxon>Bacillota</taxon>
        <taxon>Bacilli</taxon>
        <taxon>Bacillales</taxon>
        <taxon>Bacillaceae</taxon>
        <taxon>Mesobacillus</taxon>
    </lineage>
</organism>
<evidence type="ECO:0000313" key="1">
    <source>
        <dbReference type="EMBL" id="SEM19421.1"/>
    </source>
</evidence>